<name>A0AB34FI40_9HYPO</name>
<reference evidence="1" key="1">
    <citation type="submission" date="2023-01" db="EMBL/GenBank/DDBJ databases">
        <title>The growth and conidiation of Purpureocillium lavendulum are regulated by nitrogen source and histone H3K14 acetylation.</title>
        <authorList>
            <person name="Tang P."/>
            <person name="Han J."/>
            <person name="Zhang C."/>
            <person name="Tang P."/>
            <person name="Qi F."/>
            <person name="Zhang K."/>
            <person name="Liang L."/>
        </authorList>
    </citation>
    <scope>NUCLEOTIDE SEQUENCE</scope>
    <source>
        <strain evidence="1">YMF1.00683</strain>
    </source>
</reference>
<evidence type="ECO:0000313" key="1">
    <source>
        <dbReference type="EMBL" id="KAJ6438895.1"/>
    </source>
</evidence>
<dbReference type="EMBL" id="JAQHRD010000007">
    <property type="protein sequence ID" value="KAJ6438895.1"/>
    <property type="molecule type" value="Genomic_DNA"/>
</dbReference>
<sequence>MCSLAIARSTDPLLISHQVYYTGIMRPTSILVSALSLAASAAAAIVPAGPVLDLVKDAPGLATRADVPQACQNPDSAQSGEHYRARPCYDWVDAKYSKSCCTMWATGYKCADTRSFKATAELINVVAQQIKVDSKVPPPLAPVSHVGQWTAGFSDWTTAVAYSDQVWPGYVNGIMHMQEEEFVPSWVEFKTVDPDRDVTDGIIANCARQL</sequence>
<gene>
    <name evidence="1" type="ORF">O9K51_08297</name>
</gene>
<protein>
    <submittedName>
        <fullName evidence="1">Fluconazole resistance protein</fullName>
    </submittedName>
</protein>
<comment type="caution">
    <text evidence="1">The sequence shown here is derived from an EMBL/GenBank/DDBJ whole genome shotgun (WGS) entry which is preliminary data.</text>
</comment>
<organism evidence="1 2">
    <name type="scientific">Purpureocillium lavendulum</name>
    <dbReference type="NCBI Taxonomy" id="1247861"/>
    <lineage>
        <taxon>Eukaryota</taxon>
        <taxon>Fungi</taxon>
        <taxon>Dikarya</taxon>
        <taxon>Ascomycota</taxon>
        <taxon>Pezizomycotina</taxon>
        <taxon>Sordariomycetes</taxon>
        <taxon>Hypocreomycetidae</taxon>
        <taxon>Hypocreales</taxon>
        <taxon>Ophiocordycipitaceae</taxon>
        <taxon>Purpureocillium</taxon>
    </lineage>
</organism>
<dbReference type="AlphaFoldDB" id="A0AB34FI40"/>
<proteinExistence type="predicted"/>
<accession>A0AB34FI40</accession>
<dbReference type="Proteomes" id="UP001163105">
    <property type="component" value="Unassembled WGS sequence"/>
</dbReference>
<evidence type="ECO:0000313" key="2">
    <source>
        <dbReference type="Proteomes" id="UP001163105"/>
    </source>
</evidence>
<keyword evidence="2" id="KW-1185">Reference proteome</keyword>